<keyword evidence="4" id="KW-0812">Transmembrane</keyword>
<dbReference type="PANTHER" id="PTHR44227">
    <property type="match status" value="1"/>
</dbReference>
<dbReference type="InterPro" id="IPR052346">
    <property type="entry name" value="O-mannosyl-transferase_TMTC"/>
</dbReference>
<dbReference type="Gene3D" id="1.25.40.10">
    <property type="entry name" value="Tetratricopeptide repeat domain"/>
    <property type="match status" value="2"/>
</dbReference>
<dbReference type="Pfam" id="PF13176">
    <property type="entry name" value="TPR_7"/>
    <property type="match status" value="1"/>
</dbReference>
<protein>
    <submittedName>
        <fullName evidence="5">Uncharacterized protein</fullName>
    </submittedName>
</protein>
<feature type="transmembrane region" description="Helical" evidence="4">
    <location>
        <begin position="420"/>
        <end position="439"/>
    </location>
</feature>
<dbReference type="PANTHER" id="PTHR44227:SF3">
    <property type="entry name" value="PROTEIN O-MANNOSYL-TRANSFERASE TMTC4"/>
    <property type="match status" value="1"/>
</dbReference>
<dbReference type="InterPro" id="IPR019734">
    <property type="entry name" value="TPR_rpt"/>
</dbReference>
<dbReference type="PROSITE" id="PS50293">
    <property type="entry name" value="TPR_REGION"/>
    <property type="match status" value="1"/>
</dbReference>
<comment type="caution">
    <text evidence="5">The sequence shown here is derived from an EMBL/GenBank/DDBJ whole genome shotgun (WGS) entry which is preliminary data.</text>
</comment>
<feature type="compositionally biased region" description="Basic residues" evidence="3">
    <location>
        <begin position="738"/>
        <end position="750"/>
    </location>
</feature>
<dbReference type="PROSITE" id="PS50005">
    <property type="entry name" value="TPR"/>
    <property type="match status" value="4"/>
</dbReference>
<feature type="region of interest" description="Disordered" evidence="3">
    <location>
        <begin position="728"/>
        <end position="764"/>
    </location>
</feature>
<keyword evidence="1" id="KW-0677">Repeat</keyword>
<feature type="transmembrane region" description="Helical" evidence="4">
    <location>
        <begin position="162"/>
        <end position="183"/>
    </location>
</feature>
<dbReference type="Pfam" id="PF13432">
    <property type="entry name" value="TPR_16"/>
    <property type="match status" value="2"/>
</dbReference>
<feature type="transmembrane region" description="Helical" evidence="4">
    <location>
        <begin position="260"/>
        <end position="279"/>
    </location>
</feature>
<feature type="region of interest" description="Disordered" evidence="3">
    <location>
        <begin position="1"/>
        <end position="28"/>
    </location>
</feature>
<evidence type="ECO:0000256" key="1">
    <source>
        <dbReference type="ARBA" id="ARBA00022737"/>
    </source>
</evidence>
<dbReference type="SMART" id="SM00028">
    <property type="entry name" value="TPR"/>
    <property type="match status" value="6"/>
</dbReference>
<evidence type="ECO:0000256" key="2">
    <source>
        <dbReference type="ARBA" id="ARBA00022803"/>
    </source>
</evidence>
<proteinExistence type="predicted"/>
<keyword evidence="4" id="KW-1133">Transmembrane helix</keyword>
<evidence type="ECO:0000256" key="4">
    <source>
        <dbReference type="SAM" id="Phobius"/>
    </source>
</evidence>
<organism evidence="5">
    <name type="scientific">marine sediment metagenome</name>
    <dbReference type="NCBI Taxonomy" id="412755"/>
    <lineage>
        <taxon>unclassified sequences</taxon>
        <taxon>metagenomes</taxon>
        <taxon>ecological metagenomes</taxon>
    </lineage>
</organism>
<feature type="transmembrane region" description="Helical" evidence="4">
    <location>
        <begin position="44"/>
        <end position="62"/>
    </location>
</feature>
<evidence type="ECO:0000313" key="5">
    <source>
        <dbReference type="EMBL" id="KKM70562.1"/>
    </source>
</evidence>
<feature type="transmembrane region" description="Helical" evidence="4">
    <location>
        <begin position="387"/>
        <end position="405"/>
    </location>
</feature>
<name>A0A0F9MN16_9ZZZZ</name>
<gene>
    <name evidence="5" type="ORF">LCGC14_1439490</name>
</gene>
<feature type="transmembrane region" description="Helical" evidence="4">
    <location>
        <begin position="358"/>
        <end position="375"/>
    </location>
</feature>
<accession>A0A0F9MN16</accession>
<feature type="transmembrane region" description="Helical" evidence="4">
    <location>
        <begin position="332"/>
        <end position="352"/>
    </location>
</feature>
<evidence type="ECO:0000256" key="3">
    <source>
        <dbReference type="SAM" id="MobiDB-lite"/>
    </source>
</evidence>
<reference evidence="5" key="1">
    <citation type="journal article" date="2015" name="Nature">
        <title>Complex archaea that bridge the gap between prokaryotes and eukaryotes.</title>
        <authorList>
            <person name="Spang A."/>
            <person name="Saw J.H."/>
            <person name="Jorgensen S.L."/>
            <person name="Zaremba-Niedzwiedzka K."/>
            <person name="Martijn J."/>
            <person name="Lind A.E."/>
            <person name="van Eijk R."/>
            <person name="Schleper C."/>
            <person name="Guy L."/>
            <person name="Ettema T.J."/>
        </authorList>
    </citation>
    <scope>NUCLEOTIDE SEQUENCE</scope>
</reference>
<dbReference type="AlphaFoldDB" id="A0A0F9MN16"/>
<dbReference type="InterPro" id="IPR011990">
    <property type="entry name" value="TPR-like_helical_dom_sf"/>
</dbReference>
<feature type="transmembrane region" description="Helical" evidence="4">
    <location>
        <begin position="213"/>
        <end position="240"/>
    </location>
</feature>
<keyword evidence="4" id="KW-0472">Membrane</keyword>
<feature type="transmembrane region" description="Helical" evidence="4">
    <location>
        <begin position="121"/>
        <end position="142"/>
    </location>
</feature>
<dbReference type="SUPFAM" id="SSF48452">
    <property type="entry name" value="TPR-like"/>
    <property type="match status" value="1"/>
</dbReference>
<dbReference type="EMBL" id="LAZR01009794">
    <property type="protein sequence ID" value="KKM70562.1"/>
    <property type="molecule type" value="Genomic_DNA"/>
</dbReference>
<keyword evidence="2" id="KW-0802">TPR repeat</keyword>
<feature type="compositionally biased region" description="Basic residues" evidence="3">
    <location>
        <begin position="1"/>
        <end position="16"/>
    </location>
</feature>
<sequence length="764" mass="86109">MSRKRKAGKKIRKRRARLDPSKPRPGPAKVMLATAEETVPARRLPILLAAALITVAGIGVYLNSFQGTFLLDDRGWIVNKRDVHGLPAMWEALPDLRRLGMRPMLALSVAVNWELGGDNVWGYHAFNLAVHVLAGLLLFGVVRRTLAGERLGARYGRPATPLALVVALLWLVHPLQTSSVMYIVQRSELMMGLFFLLTLYCVIRGHGSKRRGLWHVGATIACLLGACSKPVMVAAPLIVLLHDRVFVYGTFRKAFRRQRWLYAGLAGTWGLLAAMVWAAPPARSAGFGMAGLTPWQYAASQPGVILHYLRLTFWPTPLILDYGWPVAKTLQAILWPSLAVGGLFVGTLLALWRRPAMGFVGMWFFLILGPTSSFLPIRDLAFEHRMYLSLAAVVSVVVIVTYVGGREVLRRFRIPAGPQWMLATGLVAATVTALGFLTVRRNRDYHDELDMWRDVAQRRPDHARVHFNLGRSLGREDRLDESIKCYRRAVELRPRYVKANNNLAVALIRKGELDEAFEYLRRALKIDPEHTNSHGALAAIYADRREWAEAERHYRKFLDLQKRPERRIQAHEGLGEALARQGKLAEANQQYTAALRIDPKDSRAHNGLGNVLAQQDRFVLAVKQYRLALQSDPRSVPAMNNLARLLATCPRRALRDGAEAIRLAQQACRATNYRSHVFCATLAVAYAEAGLRQKAVKEIRRAIRLAKEKGDIQSVQDHQKQLYQYMADQPHRPPPAHIRPRQPRLPRRRFPGQPVRPLPQLRGR</sequence>